<dbReference type="SUPFAM" id="SSF50978">
    <property type="entry name" value="WD40 repeat-like"/>
    <property type="match status" value="1"/>
</dbReference>
<comment type="caution">
    <text evidence="4">The sequence shown here is derived from an EMBL/GenBank/DDBJ whole genome shotgun (WGS) entry which is preliminary data.</text>
</comment>
<dbReference type="PANTHER" id="PTHR19879:SF9">
    <property type="entry name" value="TRANSCRIPTION INITIATION FACTOR TFIID SUBUNIT 5"/>
    <property type="match status" value="1"/>
</dbReference>
<accession>A0ABR1JHI1</accession>
<dbReference type="InterPro" id="IPR015943">
    <property type="entry name" value="WD40/YVTN_repeat-like_dom_sf"/>
</dbReference>
<dbReference type="EMBL" id="JBANRG010000013">
    <property type="protein sequence ID" value="KAK7461326.1"/>
    <property type="molecule type" value="Genomic_DNA"/>
</dbReference>
<name>A0ABR1JHI1_9AGAR</name>
<evidence type="ECO:0000256" key="3">
    <source>
        <dbReference type="PROSITE-ProRule" id="PRU00221"/>
    </source>
</evidence>
<feature type="repeat" description="WD" evidence="3">
    <location>
        <begin position="313"/>
        <end position="354"/>
    </location>
</feature>
<protein>
    <recommendedName>
        <fullName evidence="6">WD40 repeat-like protein</fullName>
    </recommendedName>
</protein>
<dbReference type="SMART" id="SM00320">
    <property type="entry name" value="WD40"/>
    <property type="match status" value="6"/>
</dbReference>
<dbReference type="InterPro" id="IPR001680">
    <property type="entry name" value="WD40_rpt"/>
</dbReference>
<dbReference type="Pfam" id="PF00400">
    <property type="entry name" value="WD40"/>
    <property type="match status" value="3"/>
</dbReference>
<evidence type="ECO:0000313" key="4">
    <source>
        <dbReference type="EMBL" id="KAK7461326.1"/>
    </source>
</evidence>
<dbReference type="Gene3D" id="2.130.10.10">
    <property type="entry name" value="YVTN repeat-like/Quinoprotein amine dehydrogenase"/>
    <property type="match status" value="3"/>
</dbReference>
<dbReference type="InterPro" id="IPR019775">
    <property type="entry name" value="WD40_repeat_CS"/>
</dbReference>
<evidence type="ECO:0000313" key="5">
    <source>
        <dbReference type="Proteomes" id="UP001498398"/>
    </source>
</evidence>
<dbReference type="Proteomes" id="UP001498398">
    <property type="component" value="Unassembled WGS sequence"/>
</dbReference>
<evidence type="ECO:0008006" key="6">
    <source>
        <dbReference type="Google" id="ProtNLM"/>
    </source>
</evidence>
<dbReference type="PANTHER" id="PTHR19879">
    <property type="entry name" value="TRANSCRIPTION INITIATION FACTOR TFIID"/>
    <property type="match status" value="1"/>
</dbReference>
<keyword evidence="5" id="KW-1185">Reference proteome</keyword>
<proteinExistence type="predicted"/>
<gene>
    <name evidence="4" type="ORF">VKT23_008505</name>
</gene>
<evidence type="ECO:0000256" key="1">
    <source>
        <dbReference type="ARBA" id="ARBA00022574"/>
    </source>
</evidence>
<keyword evidence="2" id="KW-0677">Repeat</keyword>
<dbReference type="CDD" id="cd00200">
    <property type="entry name" value="WD40"/>
    <property type="match status" value="1"/>
</dbReference>
<feature type="repeat" description="WD" evidence="3">
    <location>
        <begin position="229"/>
        <end position="270"/>
    </location>
</feature>
<sequence>MPVSSKTFFSTWQHALQSDFTKDGQPATYFPDHPKHWGSETAQVDLERSLALSLSDDGNLLGASDADGGVRIYDFPSFTLWRTLKGPRSCSSGSVRFQPGRGKSGKVLVGGELVQGDEWRRWIKSYELKNDDDTEDLFKQAAGVAASAAVETISKSVSKENIDHTKIRDDFWDTLFEVQLDLGIGDDIFEGSLVGGRAFSRDGSFFLFSKDDNTIVVLDSESFQERYTLVGHTDYVVWAETSPDDTVIATSSWDQTVRVWDSTNGQQLQVLTGATCQSWSGAFSPDGKLVCAGCGDSKVRVWDVESGELLHTLGGFQRWVRSVAFSPDGKSLAGGSESGVLKVFDVVSGKEKQHWEVKKTIPFRSSFIEVRSVHYTSKGLLVFNYGDGRVHTYDEKTNQKGLYEHGPEIPSSAGYGTKLITPDGKLLISADFDRCIIRIWNLE</sequence>
<dbReference type="PROSITE" id="PS50294">
    <property type="entry name" value="WD_REPEATS_REGION"/>
    <property type="match status" value="2"/>
</dbReference>
<feature type="repeat" description="WD" evidence="3">
    <location>
        <begin position="282"/>
        <end position="312"/>
    </location>
</feature>
<dbReference type="PROSITE" id="PS50082">
    <property type="entry name" value="WD_REPEATS_2"/>
    <property type="match status" value="3"/>
</dbReference>
<evidence type="ECO:0000256" key="2">
    <source>
        <dbReference type="ARBA" id="ARBA00022737"/>
    </source>
</evidence>
<dbReference type="PROSITE" id="PS00678">
    <property type="entry name" value="WD_REPEATS_1"/>
    <property type="match status" value="1"/>
</dbReference>
<reference evidence="4 5" key="1">
    <citation type="submission" date="2024-01" db="EMBL/GenBank/DDBJ databases">
        <title>A draft genome for the cacao thread blight pathogen Marasmiellus scandens.</title>
        <authorList>
            <person name="Baruah I.K."/>
            <person name="Leung J."/>
            <person name="Bukari Y."/>
            <person name="Amoako-Attah I."/>
            <person name="Meinhardt L.W."/>
            <person name="Bailey B.A."/>
            <person name="Cohen S.P."/>
        </authorList>
    </citation>
    <scope>NUCLEOTIDE SEQUENCE [LARGE SCALE GENOMIC DNA]</scope>
    <source>
        <strain evidence="4 5">GH-19</strain>
    </source>
</reference>
<keyword evidence="1 3" id="KW-0853">WD repeat</keyword>
<organism evidence="4 5">
    <name type="scientific">Marasmiellus scandens</name>
    <dbReference type="NCBI Taxonomy" id="2682957"/>
    <lineage>
        <taxon>Eukaryota</taxon>
        <taxon>Fungi</taxon>
        <taxon>Dikarya</taxon>
        <taxon>Basidiomycota</taxon>
        <taxon>Agaricomycotina</taxon>
        <taxon>Agaricomycetes</taxon>
        <taxon>Agaricomycetidae</taxon>
        <taxon>Agaricales</taxon>
        <taxon>Marasmiineae</taxon>
        <taxon>Omphalotaceae</taxon>
        <taxon>Marasmiellus</taxon>
    </lineage>
</organism>
<dbReference type="InterPro" id="IPR036322">
    <property type="entry name" value="WD40_repeat_dom_sf"/>
</dbReference>